<dbReference type="GO" id="GO:0016853">
    <property type="term" value="F:isomerase activity"/>
    <property type="evidence" value="ECO:0007669"/>
    <property type="project" value="UniProtKB-KW"/>
</dbReference>
<evidence type="ECO:0000256" key="1">
    <source>
        <dbReference type="ARBA" id="ARBA00022723"/>
    </source>
</evidence>
<evidence type="ECO:0000256" key="3">
    <source>
        <dbReference type="ARBA" id="ARBA00023235"/>
    </source>
</evidence>
<evidence type="ECO:0000313" key="5">
    <source>
        <dbReference type="EMBL" id="SFB26204.1"/>
    </source>
</evidence>
<keyword evidence="6" id="KW-1185">Reference proteome</keyword>
<dbReference type="SUPFAM" id="SSF51658">
    <property type="entry name" value="Xylose isomerase-like"/>
    <property type="match status" value="1"/>
</dbReference>
<name>A0A1I0ZKM5_9BACT</name>
<evidence type="ECO:0000313" key="6">
    <source>
        <dbReference type="Proteomes" id="UP000198790"/>
    </source>
</evidence>
<dbReference type="EMBL" id="FOKK01000006">
    <property type="protein sequence ID" value="SFB26204.1"/>
    <property type="molecule type" value="Genomic_DNA"/>
</dbReference>
<dbReference type="Proteomes" id="UP000198790">
    <property type="component" value="Unassembled WGS sequence"/>
</dbReference>
<dbReference type="Pfam" id="PF01261">
    <property type="entry name" value="AP_endonuc_2"/>
    <property type="match status" value="1"/>
</dbReference>
<accession>A0A1I0ZKM5</accession>
<dbReference type="AlphaFoldDB" id="A0A1I0ZKM5"/>
<dbReference type="PANTHER" id="PTHR30268">
    <property type="entry name" value="L-RHAMNOSE ISOMERASE"/>
    <property type="match status" value="1"/>
</dbReference>
<dbReference type="RefSeq" id="WP_092896848.1">
    <property type="nucleotide sequence ID" value="NZ_FOKK01000006.1"/>
</dbReference>
<keyword evidence="1" id="KW-0479">Metal-binding</keyword>
<reference evidence="5 6" key="1">
    <citation type="submission" date="2016-10" db="EMBL/GenBank/DDBJ databases">
        <authorList>
            <person name="de Groot N.N."/>
        </authorList>
    </citation>
    <scope>NUCLEOTIDE SEQUENCE [LARGE SCALE GENOMIC DNA]</scope>
    <source>
        <strain evidence="5 6">DSM 23399</strain>
    </source>
</reference>
<gene>
    <name evidence="5" type="ORF">SAMN04489723_106165</name>
</gene>
<dbReference type="InterPro" id="IPR036237">
    <property type="entry name" value="Xyl_isomerase-like_sf"/>
</dbReference>
<dbReference type="Gene3D" id="3.20.20.150">
    <property type="entry name" value="Divalent-metal-dependent TIM barrel enzymes"/>
    <property type="match status" value="1"/>
</dbReference>
<proteinExistence type="predicted"/>
<dbReference type="InterPro" id="IPR050337">
    <property type="entry name" value="L-rhamnose_isomerase"/>
</dbReference>
<dbReference type="OrthoDB" id="5174871at2"/>
<keyword evidence="2" id="KW-0464">Manganese</keyword>
<protein>
    <submittedName>
        <fullName evidence="5">L-rhamnose isomerase / sugar isomerase</fullName>
    </submittedName>
</protein>
<organism evidence="5 6">
    <name type="scientific">Algoriphagus aquimarinus</name>
    <dbReference type="NCBI Taxonomy" id="237018"/>
    <lineage>
        <taxon>Bacteria</taxon>
        <taxon>Pseudomonadati</taxon>
        <taxon>Bacteroidota</taxon>
        <taxon>Cytophagia</taxon>
        <taxon>Cytophagales</taxon>
        <taxon>Cyclobacteriaceae</taxon>
        <taxon>Algoriphagus</taxon>
    </lineage>
</organism>
<sequence>MRISEDQLASFSSTDFHIRSLDLLRERFSKQNLNFEQVIRKIQEFQIAIPSAALGNGKAKNKKSRTGGEPRNLNEKLEDIGLLQQLTCKTNSVSVYIPWDMPEDYKEVKDLANELNLEFDTMNSTSSQDQNQKEYAKLGSLGNPNKAIREEAIAHNEEVINIGKKLGSRGLTVWMADGSNFPGQAKFRSTLGWTEESLREIYEFMPSDWDLMLEYKPYEPNCYHTVVPDWGTSSMLAKRLGARAKVLVDLGNHLPKTNIEQIVATLMYQNLLAGFHFNDSKYGDDDLNPSSVKPYQLFLIFCELICGDQDGAQAWDSISWMIDASYNTQDPLVDLIQALEAITIAYTKAMLVDRKKLQECQQNGEGSQAQEILQMAYLTDVRPLVCEARVRAGGVAEPLEAYRILMIRNKLVHERGVKSYNSIF</sequence>
<feature type="domain" description="Xylose isomerase-like TIM barrel" evidence="4">
    <location>
        <begin position="102"/>
        <end position="286"/>
    </location>
</feature>
<dbReference type="PANTHER" id="PTHR30268:SF0">
    <property type="entry name" value="L-RHAMNOSE ISOMERASE"/>
    <property type="match status" value="1"/>
</dbReference>
<dbReference type="InterPro" id="IPR013022">
    <property type="entry name" value="Xyl_isomerase-like_TIM-brl"/>
</dbReference>
<keyword evidence="3 5" id="KW-0413">Isomerase</keyword>
<evidence type="ECO:0000259" key="4">
    <source>
        <dbReference type="Pfam" id="PF01261"/>
    </source>
</evidence>
<dbReference type="GO" id="GO:0046872">
    <property type="term" value="F:metal ion binding"/>
    <property type="evidence" value="ECO:0007669"/>
    <property type="project" value="UniProtKB-KW"/>
</dbReference>
<evidence type="ECO:0000256" key="2">
    <source>
        <dbReference type="ARBA" id="ARBA00023211"/>
    </source>
</evidence>
<dbReference type="STRING" id="237018.SAMN04489723_106165"/>